<dbReference type="Gene3D" id="3.90.226.10">
    <property type="entry name" value="2-enoyl-CoA Hydratase, Chain A, domain 1"/>
    <property type="match status" value="1"/>
</dbReference>
<accession>A0A6J6BLL3</accession>
<dbReference type="PANTHER" id="PTHR43802">
    <property type="entry name" value="ENOYL-COA HYDRATASE"/>
    <property type="match status" value="1"/>
</dbReference>
<dbReference type="InterPro" id="IPR029045">
    <property type="entry name" value="ClpP/crotonase-like_dom_sf"/>
</dbReference>
<dbReference type="Pfam" id="PF00378">
    <property type="entry name" value="ECH_1"/>
    <property type="match status" value="1"/>
</dbReference>
<sequence>MSVSLDALQTIRYEVVDPGDHGIAVVTLDRPESRNAQNKRMTYEMNAAFDDASRRSDVKVIVLQADGPHFCSGHDMRDTESHREFDLVSTHGGYGREGQEGHMAWEEEVYFQMCWRWRNIPKPLIAAAQGKTIAGGLMLLWVADVIVASDDALFSDPVVGMGVNGVEYFAHPWEWGARKAKELLFTGDWVTAEEAHRLGMVNHVVPAAELRPFVMSMAGRMAKRPSFALKLAKESVNQTLEAQGQWTALRSAFSLQHLAHAHNRVRFGIPVDPGPRRAADGTGS</sequence>
<dbReference type="AlphaFoldDB" id="A0A6J6BLL3"/>
<gene>
    <name evidence="2" type="ORF">UFOPK1493_00175</name>
</gene>
<comment type="similarity">
    <text evidence="1">Belongs to the enoyl-CoA hydratase/isomerase family.</text>
</comment>
<dbReference type="EMBL" id="CAEZSR010000003">
    <property type="protein sequence ID" value="CAB4539323.1"/>
    <property type="molecule type" value="Genomic_DNA"/>
</dbReference>
<name>A0A6J6BLL3_9ZZZZ</name>
<dbReference type="PANTHER" id="PTHR43802:SF1">
    <property type="entry name" value="IP11341P-RELATED"/>
    <property type="match status" value="1"/>
</dbReference>
<protein>
    <submittedName>
        <fullName evidence="2">Unannotated protein</fullName>
    </submittedName>
</protein>
<organism evidence="2">
    <name type="scientific">freshwater metagenome</name>
    <dbReference type="NCBI Taxonomy" id="449393"/>
    <lineage>
        <taxon>unclassified sequences</taxon>
        <taxon>metagenomes</taxon>
        <taxon>ecological metagenomes</taxon>
    </lineage>
</organism>
<dbReference type="InterPro" id="IPR001753">
    <property type="entry name" value="Enoyl-CoA_hydra/iso"/>
</dbReference>
<dbReference type="SUPFAM" id="SSF52096">
    <property type="entry name" value="ClpP/crotonase"/>
    <property type="match status" value="1"/>
</dbReference>
<dbReference type="NCBIfam" id="NF006140">
    <property type="entry name" value="PRK08290.1"/>
    <property type="match status" value="1"/>
</dbReference>
<reference evidence="2" key="1">
    <citation type="submission" date="2020-05" db="EMBL/GenBank/DDBJ databases">
        <authorList>
            <person name="Chiriac C."/>
            <person name="Salcher M."/>
            <person name="Ghai R."/>
            <person name="Kavagutti S V."/>
        </authorList>
    </citation>
    <scope>NUCLEOTIDE SEQUENCE</scope>
</reference>
<evidence type="ECO:0000256" key="1">
    <source>
        <dbReference type="ARBA" id="ARBA00005254"/>
    </source>
</evidence>
<dbReference type="CDD" id="cd06558">
    <property type="entry name" value="crotonase-like"/>
    <property type="match status" value="1"/>
</dbReference>
<evidence type="ECO:0000313" key="2">
    <source>
        <dbReference type="EMBL" id="CAB4539323.1"/>
    </source>
</evidence>
<proteinExistence type="inferred from homology"/>